<dbReference type="Proteomes" id="UP001163105">
    <property type="component" value="Unassembled WGS sequence"/>
</dbReference>
<accession>A0AB34FP63</accession>
<name>A0AB34FP63_9HYPO</name>
<reference evidence="1" key="1">
    <citation type="submission" date="2023-01" db="EMBL/GenBank/DDBJ databases">
        <title>The growth and conidiation of Purpureocillium lavendulum are regulated by nitrogen source and histone H3K14 acetylation.</title>
        <authorList>
            <person name="Tang P."/>
            <person name="Han J."/>
            <person name="Zhang C."/>
            <person name="Tang P."/>
            <person name="Qi F."/>
            <person name="Zhang K."/>
            <person name="Liang L."/>
        </authorList>
    </citation>
    <scope>NUCLEOTIDE SEQUENCE</scope>
    <source>
        <strain evidence="1">YMF1.00683</strain>
    </source>
</reference>
<proteinExistence type="predicted"/>
<comment type="caution">
    <text evidence="1">The sequence shown here is derived from an EMBL/GenBank/DDBJ whole genome shotgun (WGS) entry which is preliminary data.</text>
</comment>
<sequence length="343" mass="34842">MNRPARVDDVQDLIRAAAHQVEGDALAQLLGGLDGHNRLRHLGVDALLAVGRDNRGPQAQLLVLAVSGVVVNPARLDANGHAAAALEGAHEAALRGAREGSVAVLEAAQDGEDALVAGAALDAEGALADGVEDAAAVAVEELRDVVAEADALQAGSGEDNGRHLVVGAQLLEARLQVAADVLESQGRVAAGELGDAADAAGADDAAGGQVGEGAPAVGVGEGALDDEHVARVLALGDGAEGAAVGQRRGHVLERVHDHVELARGELLLELRRPQALAAKVVQRRVLVAVARRRHAVDGELVVGQQRLEAGDDDLGLRHGERRLARADDDGLGRARIGGTGGGL</sequence>
<organism evidence="1 2">
    <name type="scientific">Purpureocillium lavendulum</name>
    <dbReference type="NCBI Taxonomy" id="1247861"/>
    <lineage>
        <taxon>Eukaryota</taxon>
        <taxon>Fungi</taxon>
        <taxon>Dikarya</taxon>
        <taxon>Ascomycota</taxon>
        <taxon>Pezizomycotina</taxon>
        <taxon>Sordariomycetes</taxon>
        <taxon>Hypocreomycetidae</taxon>
        <taxon>Hypocreales</taxon>
        <taxon>Ophiocordycipitaceae</taxon>
        <taxon>Purpureocillium</taxon>
    </lineage>
</organism>
<evidence type="ECO:0000313" key="2">
    <source>
        <dbReference type="Proteomes" id="UP001163105"/>
    </source>
</evidence>
<dbReference type="AlphaFoldDB" id="A0AB34FP63"/>
<keyword evidence="2" id="KW-1185">Reference proteome</keyword>
<dbReference type="EMBL" id="JAQHRD010000006">
    <property type="protein sequence ID" value="KAJ6440171.1"/>
    <property type="molecule type" value="Genomic_DNA"/>
</dbReference>
<gene>
    <name evidence="1" type="ORF">O9K51_08062</name>
</gene>
<protein>
    <submittedName>
        <fullName evidence="1">AP-1 complex subunit mu-1</fullName>
    </submittedName>
</protein>
<evidence type="ECO:0000313" key="1">
    <source>
        <dbReference type="EMBL" id="KAJ6440171.1"/>
    </source>
</evidence>